<evidence type="ECO:0000313" key="2">
    <source>
        <dbReference type="EMBL" id="MBC8546849.1"/>
    </source>
</evidence>
<protein>
    <submittedName>
        <fullName evidence="2">Sortase</fullName>
    </submittedName>
</protein>
<dbReference type="Proteomes" id="UP000653127">
    <property type="component" value="Unassembled WGS sequence"/>
</dbReference>
<dbReference type="SUPFAM" id="SSF63817">
    <property type="entry name" value="Sortase"/>
    <property type="match status" value="1"/>
</dbReference>
<name>A0A926E0D5_9FIRM</name>
<keyword evidence="3" id="KW-1185">Reference proteome</keyword>
<dbReference type="GO" id="GO:0016787">
    <property type="term" value="F:hydrolase activity"/>
    <property type="evidence" value="ECO:0007669"/>
    <property type="project" value="UniProtKB-KW"/>
</dbReference>
<dbReference type="Gene3D" id="2.40.260.10">
    <property type="entry name" value="Sortase"/>
    <property type="match status" value="1"/>
</dbReference>
<dbReference type="RefSeq" id="WP_249282924.1">
    <property type="nucleotide sequence ID" value="NZ_JACRST010000010.1"/>
</dbReference>
<dbReference type="InterPro" id="IPR005754">
    <property type="entry name" value="Sortase"/>
</dbReference>
<accession>A0A926E0D5</accession>
<dbReference type="AlphaFoldDB" id="A0A926E0D5"/>
<reference evidence="2" key="1">
    <citation type="submission" date="2020-08" db="EMBL/GenBank/DDBJ databases">
        <title>Genome public.</title>
        <authorList>
            <person name="Liu C."/>
            <person name="Sun Q."/>
        </authorList>
    </citation>
    <scope>NUCLEOTIDE SEQUENCE</scope>
    <source>
        <strain evidence="2">NSJ-31</strain>
    </source>
</reference>
<comment type="caution">
    <text evidence="2">The sequence shown here is derived from an EMBL/GenBank/DDBJ whole genome shotgun (WGS) entry which is preliminary data.</text>
</comment>
<dbReference type="Pfam" id="PF04203">
    <property type="entry name" value="Sortase"/>
    <property type="match status" value="1"/>
</dbReference>
<keyword evidence="1" id="KW-0378">Hydrolase</keyword>
<evidence type="ECO:0000256" key="1">
    <source>
        <dbReference type="ARBA" id="ARBA00022801"/>
    </source>
</evidence>
<dbReference type="EMBL" id="JACRST010000010">
    <property type="protein sequence ID" value="MBC8546849.1"/>
    <property type="molecule type" value="Genomic_DNA"/>
</dbReference>
<dbReference type="CDD" id="cd00004">
    <property type="entry name" value="Sortase"/>
    <property type="match status" value="1"/>
</dbReference>
<gene>
    <name evidence="2" type="ORF">H8711_07870</name>
</gene>
<sequence>MLAGLALIIGAFALLLHNSRVDHRAGEAAAAVVQKLQTALPPEPGSQAAAGAEMPAVEIDGYTYIGVLDLPDGGPSLPVQSAWDEGGALVSPCRYQGSAYDGSLIVAGHNYKTGFGRLYGVAPGDAVRFTDMNGAVFEYVVSQLETVDQYDLAGMERGEWDMTLFSCTLDGRRRVAVRCVRVDG</sequence>
<dbReference type="InterPro" id="IPR023365">
    <property type="entry name" value="Sortase_dom-sf"/>
</dbReference>
<organism evidence="2 3">
    <name type="scientific">Ligaoa zhengdingensis</name>
    <dbReference type="NCBI Taxonomy" id="2763658"/>
    <lineage>
        <taxon>Bacteria</taxon>
        <taxon>Bacillati</taxon>
        <taxon>Bacillota</taxon>
        <taxon>Clostridia</taxon>
        <taxon>Eubacteriales</taxon>
        <taxon>Oscillospiraceae</taxon>
        <taxon>Ligaoa</taxon>
    </lineage>
</organism>
<evidence type="ECO:0000313" key="3">
    <source>
        <dbReference type="Proteomes" id="UP000653127"/>
    </source>
</evidence>
<proteinExistence type="predicted"/>